<dbReference type="EMBL" id="BMAV01000207">
    <property type="protein sequence ID" value="GFY37280.1"/>
    <property type="molecule type" value="Genomic_DNA"/>
</dbReference>
<evidence type="ECO:0000256" key="7">
    <source>
        <dbReference type="ARBA" id="ARBA00023136"/>
    </source>
</evidence>
<dbReference type="Proteomes" id="UP000886998">
    <property type="component" value="Unassembled WGS sequence"/>
</dbReference>
<feature type="transmembrane region" description="Helical" evidence="9">
    <location>
        <begin position="45"/>
        <end position="62"/>
    </location>
</feature>
<keyword evidence="6 9" id="KW-1133">Transmembrane helix</keyword>
<accession>A0A8X6WLR3</accession>
<evidence type="ECO:0000313" key="11">
    <source>
        <dbReference type="Proteomes" id="UP000886998"/>
    </source>
</evidence>
<feature type="transmembrane region" description="Helical" evidence="9">
    <location>
        <begin position="174"/>
        <end position="194"/>
    </location>
</feature>
<dbReference type="PANTHER" id="PTHR15301">
    <property type="entry name" value="INSULIN-INDUCED GENE 1"/>
    <property type="match status" value="1"/>
</dbReference>
<feature type="transmembrane region" description="Helical" evidence="9">
    <location>
        <begin position="74"/>
        <end position="98"/>
    </location>
</feature>
<keyword evidence="8" id="KW-0753">Steroid metabolism</keyword>
<keyword evidence="7 9" id="KW-0472">Membrane</keyword>
<comment type="similarity">
    <text evidence="2">Belongs to the INSIG family.</text>
</comment>
<dbReference type="InterPro" id="IPR025929">
    <property type="entry name" value="INSIG_fam"/>
</dbReference>
<evidence type="ECO:0000256" key="1">
    <source>
        <dbReference type="ARBA" id="ARBA00004477"/>
    </source>
</evidence>
<dbReference type="GO" id="GO:0032937">
    <property type="term" value="C:SREBP-SCAP-Insig complex"/>
    <property type="evidence" value="ECO:0007669"/>
    <property type="project" value="TreeGrafter"/>
</dbReference>
<protein>
    <submittedName>
        <fullName evidence="10">Insulin-induced gene 1 protein</fullName>
    </submittedName>
</protein>
<gene>
    <name evidence="10" type="primary">insig1</name>
    <name evidence="10" type="ORF">TNIN_483751</name>
</gene>
<dbReference type="GO" id="GO:0032869">
    <property type="term" value="P:cellular response to insulin stimulus"/>
    <property type="evidence" value="ECO:0007669"/>
    <property type="project" value="TreeGrafter"/>
</dbReference>
<sequence length="272" mass="31034">MRIIYLIHLSQVNLTEHHNYLAFEAINLFPRTQDMTIFDLSNRDYLLSAFINNSIILCKVVFYPGGTMRTASQLIYRGIILFLVGTIFTFVLNTLQIRRHSPPLHFQKGNHNLFCTKWWLPIICGLGSAFVGLIYPCFRIKDHEQQIKCQDWSRVLRCVAMFVGINEACTKVDFASNLQLTLSLAVISVGMWWYFDRTTIGFGMGIIVAALATLATQVLVYHRICNYSEREFSYVQSWLPCVVFSGGITVANIGKQLAVNDFIDSENKSHAE</sequence>
<evidence type="ECO:0000256" key="3">
    <source>
        <dbReference type="ARBA" id="ARBA00022548"/>
    </source>
</evidence>
<organism evidence="10 11">
    <name type="scientific">Trichonephila inaurata madagascariensis</name>
    <dbReference type="NCBI Taxonomy" id="2747483"/>
    <lineage>
        <taxon>Eukaryota</taxon>
        <taxon>Metazoa</taxon>
        <taxon>Ecdysozoa</taxon>
        <taxon>Arthropoda</taxon>
        <taxon>Chelicerata</taxon>
        <taxon>Arachnida</taxon>
        <taxon>Araneae</taxon>
        <taxon>Araneomorphae</taxon>
        <taxon>Entelegynae</taxon>
        <taxon>Araneoidea</taxon>
        <taxon>Nephilidae</taxon>
        <taxon>Trichonephila</taxon>
        <taxon>Trichonephila inaurata</taxon>
    </lineage>
</organism>
<evidence type="ECO:0000256" key="8">
    <source>
        <dbReference type="ARBA" id="ARBA00023166"/>
    </source>
</evidence>
<dbReference type="GO" id="GO:0006695">
    <property type="term" value="P:cholesterol biosynthetic process"/>
    <property type="evidence" value="ECO:0007669"/>
    <property type="project" value="TreeGrafter"/>
</dbReference>
<dbReference type="OrthoDB" id="205546at2759"/>
<dbReference type="AlphaFoldDB" id="A0A8X6WLR3"/>
<keyword evidence="8" id="KW-0443">Lipid metabolism</keyword>
<evidence type="ECO:0000256" key="6">
    <source>
        <dbReference type="ARBA" id="ARBA00022989"/>
    </source>
</evidence>
<evidence type="ECO:0000313" key="10">
    <source>
        <dbReference type="EMBL" id="GFY37280.1"/>
    </source>
</evidence>
<feature type="transmembrane region" description="Helical" evidence="9">
    <location>
        <begin position="200"/>
        <end position="221"/>
    </location>
</feature>
<evidence type="ECO:0000256" key="4">
    <source>
        <dbReference type="ARBA" id="ARBA00022692"/>
    </source>
</evidence>
<dbReference type="Pfam" id="PF07281">
    <property type="entry name" value="INSIG"/>
    <property type="match status" value="1"/>
</dbReference>
<proteinExistence type="inferred from homology"/>
<keyword evidence="11" id="KW-1185">Reference proteome</keyword>
<evidence type="ECO:0000256" key="2">
    <source>
        <dbReference type="ARBA" id="ARBA00007475"/>
    </source>
</evidence>
<keyword evidence="5" id="KW-0256">Endoplasmic reticulum</keyword>
<evidence type="ECO:0000256" key="9">
    <source>
        <dbReference type="SAM" id="Phobius"/>
    </source>
</evidence>
<comment type="caution">
    <text evidence="10">The sequence shown here is derived from an EMBL/GenBank/DDBJ whole genome shotgun (WGS) entry which is preliminary data.</text>
</comment>
<dbReference type="PANTHER" id="PTHR15301:SF3">
    <property type="entry name" value="PROTEIN NSG1-RELATED"/>
    <property type="match status" value="1"/>
</dbReference>
<evidence type="ECO:0000256" key="5">
    <source>
        <dbReference type="ARBA" id="ARBA00022824"/>
    </source>
</evidence>
<feature type="transmembrane region" description="Helical" evidence="9">
    <location>
        <begin position="118"/>
        <end position="138"/>
    </location>
</feature>
<dbReference type="GO" id="GO:0032933">
    <property type="term" value="P:SREBP signaling pathway"/>
    <property type="evidence" value="ECO:0007669"/>
    <property type="project" value="TreeGrafter"/>
</dbReference>
<reference evidence="10" key="1">
    <citation type="submission" date="2020-08" db="EMBL/GenBank/DDBJ databases">
        <title>Multicomponent nature underlies the extraordinary mechanical properties of spider dragline silk.</title>
        <authorList>
            <person name="Kono N."/>
            <person name="Nakamura H."/>
            <person name="Mori M."/>
            <person name="Yoshida Y."/>
            <person name="Ohtoshi R."/>
            <person name="Malay A.D."/>
            <person name="Moran D.A.P."/>
            <person name="Tomita M."/>
            <person name="Numata K."/>
            <person name="Arakawa K."/>
        </authorList>
    </citation>
    <scope>NUCLEOTIDE SEQUENCE</scope>
</reference>
<keyword evidence="8" id="KW-1207">Sterol metabolism</keyword>
<keyword evidence="3" id="KW-0153">Cholesterol metabolism</keyword>
<comment type="subcellular location">
    <subcellularLocation>
        <location evidence="1">Endoplasmic reticulum membrane</location>
        <topology evidence="1">Multi-pass membrane protein</topology>
    </subcellularLocation>
</comment>
<keyword evidence="4 9" id="KW-0812">Transmembrane</keyword>
<dbReference type="GO" id="GO:0036316">
    <property type="term" value="P:SREBP-SCAP complex retention in endoplasmic reticulum"/>
    <property type="evidence" value="ECO:0007669"/>
    <property type="project" value="TreeGrafter"/>
</dbReference>
<name>A0A8X6WLR3_9ARAC</name>